<keyword evidence="7" id="KW-1185">Reference proteome</keyword>
<comment type="caution">
    <text evidence="6">The sequence shown here is derived from an EMBL/GenBank/DDBJ whole genome shotgun (WGS) entry which is preliminary data.</text>
</comment>
<dbReference type="PANTHER" id="PTHR47366:SF1">
    <property type="entry name" value="TWO-ON-TWO HEMOGLOBIN-3"/>
    <property type="match status" value="1"/>
</dbReference>
<dbReference type="GO" id="GO:0019825">
    <property type="term" value="F:oxygen binding"/>
    <property type="evidence" value="ECO:0007669"/>
    <property type="project" value="InterPro"/>
</dbReference>
<keyword evidence="4" id="KW-0408">Iron</keyword>
<accession>A0A934RRH9</accession>
<dbReference type="EMBL" id="JAENIO010000018">
    <property type="protein sequence ID" value="MBK1834133.1"/>
    <property type="molecule type" value="Genomic_DNA"/>
</dbReference>
<evidence type="ECO:0000313" key="6">
    <source>
        <dbReference type="EMBL" id="MBK1834133.1"/>
    </source>
</evidence>
<dbReference type="InterPro" id="IPR009050">
    <property type="entry name" value="Globin-like_sf"/>
</dbReference>
<evidence type="ECO:0000313" key="7">
    <source>
        <dbReference type="Proteomes" id="UP000604083"/>
    </source>
</evidence>
<dbReference type="Gene3D" id="1.10.490.10">
    <property type="entry name" value="Globins"/>
    <property type="match status" value="1"/>
</dbReference>
<evidence type="ECO:0000256" key="3">
    <source>
        <dbReference type="ARBA" id="ARBA00022723"/>
    </source>
</evidence>
<protein>
    <submittedName>
        <fullName evidence="6">Globin</fullName>
    </submittedName>
</protein>
<name>A0A934RRH9_9BACT</name>
<dbReference type="InterPro" id="IPR001486">
    <property type="entry name" value="Hemoglobin_trunc"/>
</dbReference>
<dbReference type="PANTHER" id="PTHR47366">
    <property type="entry name" value="TWO-ON-TWO HEMOGLOBIN-3"/>
    <property type="match status" value="1"/>
</dbReference>
<evidence type="ECO:0000256" key="2">
    <source>
        <dbReference type="ARBA" id="ARBA00022617"/>
    </source>
</evidence>
<gene>
    <name evidence="6" type="ORF">JIN78_08675</name>
</gene>
<keyword evidence="2" id="KW-0349">Heme</keyword>
<comment type="similarity">
    <text evidence="5">Belongs to the truncated hemoglobin family. Group II subfamily.</text>
</comment>
<keyword evidence="1" id="KW-0813">Transport</keyword>
<evidence type="ECO:0000256" key="5">
    <source>
        <dbReference type="ARBA" id="ARBA00034496"/>
    </source>
</evidence>
<dbReference type="GO" id="GO:0005344">
    <property type="term" value="F:oxygen carrier activity"/>
    <property type="evidence" value="ECO:0007669"/>
    <property type="project" value="InterPro"/>
</dbReference>
<keyword evidence="3" id="KW-0479">Metal-binding</keyword>
<dbReference type="Pfam" id="PF01152">
    <property type="entry name" value="Bac_globin"/>
    <property type="match status" value="1"/>
</dbReference>
<evidence type="ECO:0000256" key="4">
    <source>
        <dbReference type="ARBA" id="ARBA00023004"/>
    </source>
</evidence>
<sequence length="124" mass="14744">MMDEEKIWQELGAEGFDRLTAAFYRRIRADRLIGPMYPDHDWEGSERRLALFLRFRFGQDPTYLQERGHPRLRMRHMPFRIGESERDRWLELMAGALEEENVAPDTAAAMMTFFAGVADFMRNR</sequence>
<organism evidence="6 7">
    <name type="scientific">Roseibacillus ishigakijimensis</name>
    <dbReference type="NCBI Taxonomy" id="454146"/>
    <lineage>
        <taxon>Bacteria</taxon>
        <taxon>Pseudomonadati</taxon>
        <taxon>Verrucomicrobiota</taxon>
        <taxon>Verrucomicrobiia</taxon>
        <taxon>Verrucomicrobiales</taxon>
        <taxon>Verrucomicrobiaceae</taxon>
        <taxon>Roseibacillus</taxon>
    </lineage>
</organism>
<dbReference type="GO" id="GO:0020037">
    <property type="term" value="F:heme binding"/>
    <property type="evidence" value="ECO:0007669"/>
    <property type="project" value="InterPro"/>
</dbReference>
<dbReference type="SUPFAM" id="SSF46458">
    <property type="entry name" value="Globin-like"/>
    <property type="match status" value="1"/>
</dbReference>
<dbReference type="GO" id="GO:0046872">
    <property type="term" value="F:metal ion binding"/>
    <property type="evidence" value="ECO:0007669"/>
    <property type="project" value="UniProtKB-KW"/>
</dbReference>
<dbReference type="Proteomes" id="UP000604083">
    <property type="component" value="Unassembled WGS sequence"/>
</dbReference>
<dbReference type="AlphaFoldDB" id="A0A934RRH9"/>
<evidence type="ECO:0000256" key="1">
    <source>
        <dbReference type="ARBA" id="ARBA00022448"/>
    </source>
</evidence>
<dbReference type="InterPro" id="IPR012292">
    <property type="entry name" value="Globin/Proto"/>
</dbReference>
<dbReference type="InterPro" id="IPR044203">
    <property type="entry name" value="GlbO/GLB3-like"/>
</dbReference>
<proteinExistence type="inferred from homology"/>
<reference evidence="6" key="1">
    <citation type="submission" date="2021-01" db="EMBL/GenBank/DDBJ databases">
        <title>Modified the classification status of verrucomicrobia.</title>
        <authorList>
            <person name="Feng X."/>
        </authorList>
    </citation>
    <scope>NUCLEOTIDE SEQUENCE</scope>
    <source>
        <strain evidence="6">KCTC 12986</strain>
    </source>
</reference>
<dbReference type="RefSeq" id="WP_200391567.1">
    <property type="nucleotide sequence ID" value="NZ_JBHUJA010000004.1"/>
</dbReference>